<feature type="region of interest" description="Disordered" evidence="1">
    <location>
        <begin position="58"/>
        <end position="129"/>
    </location>
</feature>
<reference evidence="2 3" key="1">
    <citation type="journal article" date="2020" name="Nat. Commun.">
        <title>Genome of Tripterygium wilfordii and identification of cytochrome P450 involved in triptolide biosynthesis.</title>
        <authorList>
            <person name="Tu L."/>
            <person name="Su P."/>
            <person name="Zhang Z."/>
            <person name="Gao L."/>
            <person name="Wang J."/>
            <person name="Hu T."/>
            <person name="Zhou J."/>
            <person name="Zhang Y."/>
            <person name="Zhao Y."/>
            <person name="Liu Y."/>
            <person name="Song Y."/>
            <person name="Tong Y."/>
            <person name="Lu Y."/>
            <person name="Yang J."/>
            <person name="Xu C."/>
            <person name="Jia M."/>
            <person name="Peters R.J."/>
            <person name="Huang L."/>
            <person name="Gao W."/>
        </authorList>
    </citation>
    <scope>NUCLEOTIDE SEQUENCE [LARGE SCALE GENOMIC DNA]</scope>
    <source>
        <strain evidence="3">cv. XIE 37</strain>
        <tissue evidence="2">Leaf</tissue>
    </source>
</reference>
<evidence type="ECO:0000313" key="2">
    <source>
        <dbReference type="EMBL" id="KAF5748012.1"/>
    </source>
</evidence>
<proteinExistence type="predicted"/>
<dbReference type="PANTHER" id="PTHR36757:SF1">
    <property type="entry name" value="GENOME ASSEMBLY, CHROMOSOME: A04"/>
    <property type="match status" value="1"/>
</dbReference>
<sequence>MAMELFSESPRISFSHDLSQFEVVPIEQRQPYRSNSPSNSTDFDFCVRKSSDQEYNYSSADELFSDGKMLPTQIKKKNKTFPPNQTNPSPSPSPSPPDTNSHVKTENPDKLDNGEEAGQNKQSNSKSFWKFKKSRSLNCGSGYGRGLCPLPLLSRSNSTGSAPNSAKRPPLISKDTQKQSTQRTSSSSSIKSSQKPPLNKSSCVSSYGNNGVRVNPVLNVSSGNLFGLGSTFFHGNKERSKKK</sequence>
<feature type="compositionally biased region" description="Polar residues" evidence="1">
    <location>
        <begin position="154"/>
        <end position="164"/>
    </location>
</feature>
<dbReference type="FunCoup" id="A0A7J7DNR2">
    <property type="interactions" value="350"/>
</dbReference>
<evidence type="ECO:0000256" key="1">
    <source>
        <dbReference type="SAM" id="MobiDB-lite"/>
    </source>
</evidence>
<organism evidence="2 3">
    <name type="scientific">Tripterygium wilfordii</name>
    <name type="common">Thunder God vine</name>
    <dbReference type="NCBI Taxonomy" id="458696"/>
    <lineage>
        <taxon>Eukaryota</taxon>
        <taxon>Viridiplantae</taxon>
        <taxon>Streptophyta</taxon>
        <taxon>Embryophyta</taxon>
        <taxon>Tracheophyta</taxon>
        <taxon>Spermatophyta</taxon>
        <taxon>Magnoliopsida</taxon>
        <taxon>eudicotyledons</taxon>
        <taxon>Gunneridae</taxon>
        <taxon>Pentapetalae</taxon>
        <taxon>rosids</taxon>
        <taxon>fabids</taxon>
        <taxon>Celastrales</taxon>
        <taxon>Celastraceae</taxon>
        <taxon>Tripterygium</taxon>
    </lineage>
</organism>
<dbReference type="Proteomes" id="UP000593562">
    <property type="component" value="Unassembled WGS sequence"/>
</dbReference>
<name>A0A7J7DNR2_TRIWF</name>
<feature type="compositionally biased region" description="Basic and acidic residues" evidence="1">
    <location>
        <begin position="101"/>
        <end position="113"/>
    </location>
</feature>
<dbReference type="AlphaFoldDB" id="A0A7J7DNR2"/>
<dbReference type="OrthoDB" id="1621429at2759"/>
<dbReference type="PANTHER" id="PTHR36757">
    <property type="entry name" value="BNAANNG22500D PROTEIN"/>
    <property type="match status" value="1"/>
</dbReference>
<feature type="compositionally biased region" description="Low complexity" evidence="1">
    <location>
        <begin position="119"/>
        <end position="128"/>
    </location>
</feature>
<dbReference type="EMBL" id="JAAARO010000005">
    <property type="protein sequence ID" value="KAF5748012.1"/>
    <property type="molecule type" value="Genomic_DNA"/>
</dbReference>
<feature type="compositionally biased region" description="Low complexity" evidence="1">
    <location>
        <begin position="178"/>
        <end position="195"/>
    </location>
</feature>
<protein>
    <submittedName>
        <fullName evidence="2">Uncharacterized protein</fullName>
    </submittedName>
</protein>
<comment type="caution">
    <text evidence="2">The sequence shown here is derived from an EMBL/GenBank/DDBJ whole genome shotgun (WGS) entry which is preliminary data.</text>
</comment>
<keyword evidence="3" id="KW-1185">Reference proteome</keyword>
<feature type="region of interest" description="Disordered" evidence="1">
    <location>
        <begin position="150"/>
        <end position="206"/>
    </location>
</feature>
<evidence type="ECO:0000313" key="3">
    <source>
        <dbReference type="Proteomes" id="UP000593562"/>
    </source>
</evidence>
<gene>
    <name evidence="2" type="ORF">HS088_TW05G00744</name>
</gene>
<accession>A0A7J7DNR2</accession>
<dbReference type="InParanoid" id="A0A7J7DNR2"/>